<dbReference type="AlphaFoldDB" id="A0A0A8XZM4"/>
<organism evidence="1">
    <name type="scientific">Arundo donax</name>
    <name type="common">Giant reed</name>
    <name type="synonym">Donax arundinaceus</name>
    <dbReference type="NCBI Taxonomy" id="35708"/>
    <lineage>
        <taxon>Eukaryota</taxon>
        <taxon>Viridiplantae</taxon>
        <taxon>Streptophyta</taxon>
        <taxon>Embryophyta</taxon>
        <taxon>Tracheophyta</taxon>
        <taxon>Spermatophyta</taxon>
        <taxon>Magnoliopsida</taxon>
        <taxon>Liliopsida</taxon>
        <taxon>Poales</taxon>
        <taxon>Poaceae</taxon>
        <taxon>PACMAD clade</taxon>
        <taxon>Arundinoideae</taxon>
        <taxon>Arundineae</taxon>
        <taxon>Arundo</taxon>
    </lineage>
</organism>
<evidence type="ECO:0000313" key="1">
    <source>
        <dbReference type="EMBL" id="JAD19336.1"/>
    </source>
</evidence>
<name>A0A0A8XZM4_ARUDO</name>
<reference evidence="1" key="1">
    <citation type="submission" date="2014-09" db="EMBL/GenBank/DDBJ databases">
        <authorList>
            <person name="Magalhaes I.L.F."/>
            <person name="Oliveira U."/>
            <person name="Santos F.R."/>
            <person name="Vidigal T.H.D.A."/>
            <person name="Brescovit A.D."/>
            <person name="Santos A.J."/>
        </authorList>
    </citation>
    <scope>NUCLEOTIDE SEQUENCE</scope>
    <source>
        <tissue evidence="1">Shoot tissue taken approximately 20 cm above the soil surface</tissue>
    </source>
</reference>
<reference evidence="1" key="2">
    <citation type="journal article" date="2015" name="Data Brief">
        <title>Shoot transcriptome of the giant reed, Arundo donax.</title>
        <authorList>
            <person name="Barrero R.A."/>
            <person name="Guerrero F.D."/>
            <person name="Moolhuijzen P."/>
            <person name="Goolsby J.A."/>
            <person name="Tidwell J."/>
            <person name="Bellgard S.E."/>
            <person name="Bellgard M.I."/>
        </authorList>
    </citation>
    <scope>NUCLEOTIDE SEQUENCE</scope>
    <source>
        <tissue evidence="1">Shoot tissue taken approximately 20 cm above the soil surface</tissue>
    </source>
</reference>
<proteinExistence type="predicted"/>
<dbReference type="EMBL" id="GBRH01278559">
    <property type="protein sequence ID" value="JAD19336.1"/>
    <property type="molecule type" value="Transcribed_RNA"/>
</dbReference>
<sequence length="40" mass="4659">MSVGIRTICSEFWGVPDLRDLNICLLGSWIRRYSEDSEKL</sequence>
<protein>
    <submittedName>
        <fullName evidence="1">Uncharacterized protein</fullName>
    </submittedName>
</protein>
<accession>A0A0A8XZM4</accession>